<reference evidence="2" key="1">
    <citation type="submission" date="2020-04" db="EMBL/GenBank/DDBJ databases">
        <authorList>
            <person name="Alioto T."/>
            <person name="Alioto T."/>
            <person name="Gomez Garrido J."/>
        </authorList>
    </citation>
    <scope>NUCLEOTIDE SEQUENCE</scope>
    <source>
        <strain evidence="2">A484AB</strain>
    </source>
</reference>
<dbReference type="InterPro" id="IPR027443">
    <property type="entry name" value="IPNS-like_sf"/>
</dbReference>
<feature type="compositionally biased region" description="Basic and acidic residues" evidence="1">
    <location>
        <begin position="627"/>
        <end position="640"/>
    </location>
</feature>
<dbReference type="OrthoDB" id="998159at2759"/>
<dbReference type="EMBL" id="CACRXK020016948">
    <property type="protein sequence ID" value="CAB4030544.1"/>
    <property type="molecule type" value="Genomic_DNA"/>
</dbReference>
<keyword evidence="3" id="KW-1185">Reference proteome</keyword>
<dbReference type="AlphaFoldDB" id="A0A6S7JK59"/>
<dbReference type="InterPro" id="IPR043502">
    <property type="entry name" value="DNA/RNA_pol_sf"/>
</dbReference>
<dbReference type="PROSITE" id="PS50878">
    <property type="entry name" value="RT_POL"/>
    <property type="match status" value="1"/>
</dbReference>
<organism evidence="2 3">
    <name type="scientific">Paramuricea clavata</name>
    <name type="common">Red gorgonian</name>
    <name type="synonym">Violescent sea-whip</name>
    <dbReference type="NCBI Taxonomy" id="317549"/>
    <lineage>
        <taxon>Eukaryota</taxon>
        <taxon>Metazoa</taxon>
        <taxon>Cnidaria</taxon>
        <taxon>Anthozoa</taxon>
        <taxon>Octocorallia</taxon>
        <taxon>Malacalcyonacea</taxon>
        <taxon>Plexauridae</taxon>
        <taxon>Paramuricea</taxon>
    </lineage>
</organism>
<dbReference type="InterPro" id="IPR000477">
    <property type="entry name" value="RT_dom"/>
</dbReference>
<protein>
    <submittedName>
        <fullName evidence="2">Uncharacterized protein</fullName>
    </submittedName>
</protein>
<dbReference type="InterPro" id="IPR026992">
    <property type="entry name" value="DIOX_N"/>
</dbReference>
<feature type="region of interest" description="Disordered" evidence="1">
    <location>
        <begin position="543"/>
        <end position="640"/>
    </location>
</feature>
<dbReference type="PANTHER" id="PTHR33332">
    <property type="entry name" value="REVERSE TRANSCRIPTASE DOMAIN-CONTAINING PROTEIN"/>
    <property type="match status" value="1"/>
</dbReference>
<gene>
    <name evidence="2" type="ORF">PACLA_8A088013</name>
</gene>
<proteinExistence type="predicted"/>
<dbReference type="Pfam" id="PF00078">
    <property type="entry name" value="RVT_1"/>
    <property type="match status" value="1"/>
</dbReference>
<feature type="compositionally biased region" description="Basic and acidic residues" evidence="1">
    <location>
        <begin position="564"/>
        <end position="619"/>
    </location>
</feature>
<evidence type="ECO:0000313" key="3">
    <source>
        <dbReference type="Proteomes" id="UP001152795"/>
    </source>
</evidence>
<feature type="non-terminal residue" evidence="2">
    <location>
        <position position="1"/>
    </location>
</feature>
<dbReference type="SUPFAM" id="SSF56672">
    <property type="entry name" value="DNA/RNA polymerases"/>
    <property type="match status" value="1"/>
</dbReference>
<dbReference type="SUPFAM" id="SSF51197">
    <property type="entry name" value="Clavaminate synthase-like"/>
    <property type="match status" value="1"/>
</dbReference>
<evidence type="ECO:0000256" key="1">
    <source>
        <dbReference type="SAM" id="MobiDB-lite"/>
    </source>
</evidence>
<dbReference type="Gene3D" id="2.150.10.10">
    <property type="entry name" value="Serralysin-like metalloprotease, C-terminal"/>
    <property type="match status" value="1"/>
</dbReference>
<evidence type="ECO:0000313" key="2">
    <source>
        <dbReference type="EMBL" id="CAB4030544.1"/>
    </source>
</evidence>
<dbReference type="InterPro" id="IPR011049">
    <property type="entry name" value="Serralysin-like_metalloprot_C"/>
</dbReference>
<dbReference type="Gene3D" id="2.60.120.330">
    <property type="entry name" value="B-lactam Antibiotic, Isopenicillin N Synthase, Chain"/>
    <property type="match status" value="1"/>
</dbReference>
<dbReference type="Proteomes" id="UP001152795">
    <property type="component" value="Unassembled WGS sequence"/>
</dbReference>
<dbReference type="Pfam" id="PF14226">
    <property type="entry name" value="DIOX_N"/>
    <property type="match status" value="1"/>
</dbReference>
<accession>A0A6S7JK59</accession>
<name>A0A6S7JK59_PARCT</name>
<dbReference type="CDD" id="cd01650">
    <property type="entry name" value="RT_nLTR_like"/>
    <property type="match status" value="1"/>
</dbReference>
<sequence length="640" mass="72520">MSLKTSKVPQKWKSANLLPLPKESPLNSCNQLRPISLTDIIMRLFEKCVYKSEIEPITRNNIGPDQFAYKKGHNSTMALIKSQHQWLEWLDKNANYVRVLSFDFSKAFDSVPHDLLFEKVKKLPINPYVVNWLISFLENKIQRVMVDGMVTEYLYINRGVPQGTVLGPVLFSIMVDDIKTADPSNALVKFADDLTLGVPGNESGDTSRSEAACLQDWAEENRMPLNLEKTYEMVVRRHTSVVLPELIPSIKRKTWLKLLGVTLQDNPCNWDLHFEEMLKKASGRMYIMRVCKYYGLSIKQLDLLFDSLIMSIFTFAIELWGCAYDGKYLNQIDKFIKRAHKNGYISKRTHIKEIRDKRDKKLWNKITSTEDNALLELLPEKRNYASLNTEGHSPFNLHGLTHNMTWHNITFIIQIPRYTHLCISSRGHTWSSVRTISRLFEVADRFFKLPSDEKEQFATEFSPTNFHGWMSAGREILDPNEPYDLKEAYDMVEPYNNDLPWPTGGCSDFHETIKNFYQTCEKLTHGILDLISYGLKLKKVPGGEDKVPGEEDEVLGGEDNVSDGEDKVPGGEDKVPGGEHKVPGGKDKVPGGEDKVRGGENKVSSGEDKVPGGEDKVPGGEDNVPGGEHKVPGGKDKVPG</sequence>
<comment type="caution">
    <text evidence="2">The sequence shown here is derived from an EMBL/GenBank/DDBJ whole genome shotgun (WGS) entry which is preliminary data.</text>
</comment>
<feature type="compositionally biased region" description="Acidic residues" evidence="1">
    <location>
        <begin position="550"/>
        <end position="563"/>
    </location>
</feature>